<dbReference type="SUPFAM" id="SSF55874">
    <property type="entry name" value="ATPase domain of HSP90 chaperone/DNA topoisomerase II/histidine kinase"/>
    <property type="match status" value="1"/>
</dbReference>
<sequence length="663" mass="75378">MAKSNSPKNYGNDSISSLKGADRVRKRPAVIFGSDGLEGCEHAVFEILSNAIDEAREGHGSLITVTRYEDHSIEVEDFGRGCPVDWNEKEQKFNWELVFCELYAGGKYNNNDGDNYEYSLGLNGLGSCATQYASAYFDAVIHRDGFEYTLHFEKGENVGGLKKEPYSGKKTGSRFRWKPDLDVFTDINIPVEYYTDVLKRQAVVNAGVTFRFRNQVGGKFETTDFQYENGIEDYVKELAGENSLTLPVFWQTERRGRDRADKPEYKVKLSVSFCFSNTVQIIEHYHNSSWLEHGGSPEKAVKSAFVNGIDAYLKAQGKYQKSESKITWADVEDCLVLVSNNFSTQTSYENQTKKAINNKFVQEAMTEFLRAQLEVYFIENPLDAGKIAEQVLINKRSRENAERTRLNIKKKLSGSVDIANRVQKFVDCRTKDTTRRELYIVEGDSALGSVKLSRDAEFQGIMPVRGKILNCLKADYAKIFKSEIITDLLKVLGCGVEVHDKHAKDMAAFDLMNLRWNKVVICTDADVDGFQIRTLILTMLYRLTPTLIQRGYVYIAESPLYEITYKDKTWFAYSDAEKNEIVSGELADRKCSINRSKGLGENEPDMMWLTTMNPETRRLIKVMPEDVERTAAVFDLLLGDNLQGRKDHIAENGYKYLELADIS</sequence>
<dbReference type="InterPro" id="IPR002288">
    <property type="entry name" value="DNA_gyrase_B_C"/>
</dbReference>
<dbReference type="InterPro" id="IPR001241">
    <property type="entry name" value="Topo_IIA"/>
</dbReference>
<dbReference type="AlphaFoldDB" id="A0A096CGB6"/>
<dbReference type="eggNOG" id="COG0187">
    <property type="taxonomic scope" value="Bacteria"/>
</dbReference>
<organism evidence="8 9">
    <name type="scientific">Flavonifractor plautii 1_3_50AFAA</name>
    <dbReference type="NCBI Taxonomy" id="742738"/>
    <lineage>
        <taxon>Bacteria</taxon>
        <taxon>Bacillati</taxon>
        <taxon>Bacillota</taxon>
        <taxon>Clostridia</taxon>
        <taxon>Eubacteriales</taxon>
        <taxon>Oscillospiraceae</taxon>
        <taxon>Flavonifractor</taxon>
    </lineage>
</organism>
<dbReference type="PRINTS" id="PR00418">
    <property type="entry name" value="TPI2FAMILY"/>
</dbReference>
<comment type="catalytic activity">
    <reaction evidence="1">
        <text>ATP-dependent breakage, passage and rejoining of double-stranded DNA.</text>
        <dbReference type="EC" id="5.6.2.2"/>
    </reaction>
</comment>
<dbReference type="Pfam" id="PF00986">
    <property type="entry name" value="DNA_gyraseB_C"/>
    <property type="match status" value="1"/>
</dbReference>
<dbReference type="InterPro" id="IPR006171">
    <property type="entry name" value="TOPRIM_dom"/>
</dbReference>
<dbReference type="Proteomes" id="UP000029585">
    <property type="component" value="Unassembled WGS sequence"/>
</dbReference>
<accession>A0A096CGB6</accession>
<proteinExistence type="predicted"/>
<dbReference type="GO" id="GO:0003677">
    <property type="term" value="F:DNA binding"/>
    <property type="evidence" value="ECO:0007669"/>
    <property type="project" value="UniProtKB-KW"/>
</dbReference>
<dbReference type="SUPFAM" id="SSF56719">
    <property type="entry name" value="Type II DNA topoisomerase"/>
    <property type="match status" value="1"/>
</dbReference>
<keyword evidence="6" id="KW-0413">Isomerase</keyword>
<evidence type="ECO:0000256" key="3">
    <source>
        <dbReference type="ARBA" id="ARBA00022723"/>
    </source>
</evidence>
<feature type="domain" description="Toprim" evidence="7">
    <location>
        <begin position="436"/>
        <end position="559"/>
    </location>
</feature>
<keyword evidence="3" id="KW-0479">Metal-binding</keyword>
<dbReference type="SMART" id="SM00433">
    <property type="entry name" value="TOP2c"/>
    <property type="match status" value="1"/>
</dbReference>
<keyword evidence="4" id="KW-0460">Magnesium</keyword>
<dbReference type="InterPro" id="IPR013760">
    <property type="entry name" value="Topo_IIA-like_dom_sf"/>
</dbReference>
<dbReference type="GO" id="GO:0006265">
    <property type="term" value="P:DNA topological change"/>
    <property type="evidence" value="ECO:0007669"/>
    <property type="project" value="InterPro"/>
</dbReference>
<dbReference type="Gene3D" id="3.40.50.670">
    <property type="match status" value="1"/>
</dbReference>
<evidence type="ECO:0000256" key="5">
    <source>
        <dbReference type="ARBA" id="ARBA00023125"/>
    </source>
</evidence>
<comment type="caution">
    <text evidence="8">The sequence shown here is derived from an EMBL/GenBank/DDBJ whole genome shotgun (WGS) entry which is preliminary data.</text>
</comment>
<dbReference type="GO" id="GO:0034335">
    <property type="term" value="F:DNA negative supercoiling activity"/>
    <property type="evidence" value="ECO:0007669"/>
    <property type="project" value="UniProtKB-ARBA"/>
</dbReference>
<evidence type="ECO:0000259" key="7">
    <source>
        <dbReference type="PROSITE" id="PS50880"/>
    </source>
</evidence>
<dbReference type="PRINTS" id="PR01159">
    <property type="entry name" value="DNAGYRASEB"/>
</dbReference>
<dbReference type="Pfam" id="PF01751">
    <property type="entry name" value="Toprim"/>
    <property type="match status" value="1"/>
</dbReference>
<evidence type="ECO:0000256" key="1">
    <source>
        <dbReference type="ARBA" id="ARBA00000185"/>
    </source>
</evidence>
<reference evidence="8 9" key="1">
    <citation type="submission" date="2011-08" db="EMBL/GenBank/DDBJ databases">
        <title>The Genome Sequence of Clostridium orbiscindens 1_3_50AFAA.</title>
        <authorList>
            <consortium name="The Broad Institute Genome Sequencing Platform"/>
            <person name="Earl A."/>
            <person name="Ward D."/>
            <person name="Feldgarden M."/>
            <person name="Gevers D."/>
            <person name="Daigneault M."/>
            <person name="Strauss J."/>
            <person name="Allen-Vercoe E."/>
            <person name="Young S.K."/>
            <person name="Zeng Q."/>
            <person name="Gargeya S."/>
            <person name="Fitzgerald M."/>
            <person name="Haas B."/>
            <person name="Abouelleil A."/>
            <person name="Alvarado L."/>
            <person name="Arachchi H.M."/>
            <person name="Berlin A."/>
            <person name="Brown A."/>
            <person name="Chapman S.B."/>
            <person name="Chen Z."/>
            <person name="Dunbar C."/>
            <person name="Freedman E."/>
            <person name="Gearin G."/>
            <person name="Gellesch M."/>
            <person name="Goldberg J."/>
            <person name="Griggs A."/>
            <person name="Gujja S."/>
            <person name="Heiman D."/>
            <person name="Howarth C."/>
            <person name="Larson L."/>
            <person name="Lui A."/>
            <person name="MacDonald P.J.P."/>
            <person name="Montmayeur A."/>
            <person name="Murphy C."/>
            <person name="Neiman D."/>
            <person name="Pearson M."/>
            <person name="Priest M."/>
            <person name="Roberts A."/>
            <person name="Saif S."/>
            <person name="Shea T."/>
            <person name="Shenoy N."/>
            <person name="Sisk P."/>
            <person name="Stolte C."/>
            <person name="Sykes S."/>
            <person name="Wortman J."/>
            <person name="Nusbaum C."/>
            <person name="Birren B."/>
        </authorList>
    </citation>
    <scope>NUCLEOTIDE SEQUENCE [LARGE SCALE GENOMIC DNA]</scope>
    <source>
        <strain evidence="8 9">1_3_50AFAA</strain>
    </source>
</reference>
<dbReference type="InterPro" id="IPR013506">
    <property type="entry name" value="Topo_IIA_bsu_dom2"/>
</dbReference>
<protein>
    <recommendedName>
        <fullName evidence="2">DNA topoisomerase (ATP-hydrolyzing)</fullName>
        <ecNumber evidence="2">5.6.2.2</ecNumber>
    </recommendedName>
</protein>
<dbReference type="GO" id="GO:0046872">
    <property type="term" value="F:metal ion binding"/>
    <property type="evidence" value="ECO:0007669"/>
    <property type="project" value="UniProtKB-KW"/>
</dbReference>
<dbReference type="RefSeq" id="WP_044942657.1">
    <property type="nucleotide sequence ID" value="NZ_KN174165.1"/>
</dbReference>
<dbReference type="PATRIC" id="fig|742738.3.peg.3404"/>
<evidence type="ECO:0000256" key="6">
    <source>
        <dbReference type="ARBA" id="ARBA00023235"/>
    </source>
</evidence>
<dbReference type="EC" id="5.6.2.2" evidence="2"/>
<dbReference type="PROSITE" id="PS50880">
    <property type="entry name" value="TOPRIM"/>
    <property type="match status" value="1"/>
</dbReference>
<dbReference type="CDD" id="cd01030">
    <property type="entry name" value="TOPRIM_TopoIIA_like"/>
    <property type="match status" value="1"/>
</dbReference>
<dbReference type="InterPro" id="IPR036890">
    <property type="entry name" value="HATPase_C_sf"/>
</dbReference>
<dbReference type="Gene3D" id="3.30.230.10">
    <property type="match status" value="1"/>
</dbReference>
<dbReference type="PANTHER" id="PTHR45866:SF4">
    <property type="entry name" value="DNA TOPOISOMERASE 4 SUBUNIT B"/>
    <property type="match status" value="1"/>
</dbReference>
<evidence type="ECO:0000313" key="8">
    <source>
        <dbReference type="EMBL" id="KGF53912.1"/>
    </source>
</evidence>
<evidence type="ECO:0000313" key="9">
    <source>
        <dbReference type="Proteomes" id="UP000029585"/>
    </source>
</evidence>
<dbReference type="SUPFAM" id="SSF54211">
    <property type="entry name" value="Ribosomal protein S5 domain 2-like"/>
    <property type="match status" value="1"/>
</dbReference>
<dbReference type="EMBL" id="ADLO01000101">
    <property type="protein sequence ID" value="KGF53912.1"/>
    <property type="molecule type" value="Genomic_DNA"/>
</dbReference>
<evidence type="ECO:0000256" key="2">
    <source>
        <dbReference type="ARBA" id="ARBA00012895"/>
    </source>
</evidence>
<name>A0A096CGB6_FLAPL</name>
<dbReference type="Pfam" id="PF00204">
    <property type="entry name" value="DNA_gyraseB"/>
    <property type="match status" value="1"/>
</dbReference>
<gene>
    <name evidence="8" type="ORF">HMPREF9460_03308</name>
</gene>
<dbReference type="Gene3D" id="3.30.565.10">
    <property type="entry name" value="Histidine kinase-like ATPase, C-terminal domain"/>
    <property type="match status" value="1"/>
</dbReference>
<keyword evidence="9" id="KW-1185">Reference proteome</keyword>
<evidence type="ECO:0000256" key="4">
    <source>
        <dbReference type="ARBA" id="ARBA00022842"/>
    </source>
</evidence>
<dbReference type="InterPro" id="IPR000565">
    <property type="entry name" value="Topo_IIA_B"/>
</dbReference>
<dbReference type="PROSITE" id="PS00177">
    <property type="entry name" value="TOPOISOMERASE_II"/>
    <property type="match status" value="1"/>
</dbReference>
<dbReference type="InterPro" id="IPR020568">
    <property type="entry name" value="Ribosomal_Su5_D2-typ_SF"/>
</dbReference>
<dbReference type="InterPro" id="IPR014721">
    <property type="entry name" value="Ribsml_uS5_D2-typ_fold_subgr"/>
</dbReference>
<dbReference type="GO" id="GO:0005524">
    <property type="term" value="F:ATP binding"/>
    <property type="evidence" value="ECO:0007669"/>
    <property type="project" value="InterPro"/>
</dbReference>
<keyword evidence="5" id="KW-0238">DNA-binding</keyword>
<dbReference type="HOGENOM" id="CLU_006146_1_2_9"/>
<dbReference type="InterPro" id="IPR018522">
    <property type="entry name" value="TopoIIA_CS"/>
</dbReference>
<dbReference type="PANTHER" id="PTHR45866">
    <property type="entry name" value="DNA GYRASE/TOPOISOMERASE SUBUNIT B"/>
    <property type="match status" value="1"/>
</dbReference>
<dbReference type="InterPro" id="IPR013759">
    <property type="entry name" value="Topo_IIA_B_C"/>
</dbReference>